<proteinExistence type="inferred from homology"/>
<evidence type="ECO:0000256" key="10">
    <source>
        <dbReference type="RuleBase" id="RU364125"/>
    </source>
</evidence>
<evidence type="ECO:0000256" key="4">
    <source>
        <dbReference type="ARBA" id="ARBA00022475"/>
    </source>
</evidence>
<keyword evidence="11" id="KW-0969">Cilium</keyword>
<evidence type="ECO:0000256" key="3">
    <source>
        <dbReference type="ARBA" id="ARBA00008281"/>
    </source>
</evidence>
<sequence length="138" mass="15350">MNIFKGMIITLSTLTILGVVALVFVLNVNGGEEASGERSIDDIREASFVTEEITTDLKDGSYVRISFQVVTDSTATKKELEKRDFQISNTLIKELSVMKSESFQSGISDLEEKMKSKMNELLTEGKVTDVYTVNKVLQ</sequence>
<evidence type="ECO:0000313" key="11">
    <source>
        <dbReference type="EMBL" id="MBN8234458.1"/>
    </source>
</evidence>
<evidence type="ECO:0000256" key="7">
    <source>
        <dbReference type="ARBA" id="ARBA00022779"/>
    </source>
</evidence>
<dbReference type="Proteomes" id="UP000663970">
    <property type="component" value="Unassembled WGS sequence"/>
</dbReference>
<keyword evidence="4 10" id="KW-1003">Cell membrane</keyword>
<keyword evidence="8" id="KW-1133">Transmembrane helix</keyword>
<comment type="subcellular location">
    <subcellularLocation>
        <location evidence="2">Cell membrane</location>
        <topology evidence="2">Single-pass membrane protein</topology>
    </subcellularLocation>
</comment>
<keyword evidence="7 10" id="KW-0283">Flagellar rotation</keyword>
<keyword evidence="5 10" id="KW-0145">Chemotaxis</keyword>
<dbReference type="Pfam" id="PF03748">
    <property type="entry name" value="FliL"/>
    <property type="match status" value="1"/>
</dbReference>
<keyword evidence="11" id="KW-0282">Flagellum</keyword>
<keyword evidence="11" id="KW-0966">Cell projection</keyword>
<keyword evidence="9 10" id="KW-0472">Membrane</keyword>
<organism evidence="11 12">
    <name type="scientific">Halobacillus kuroshimensis</name>
    <dbReference type="NCBI Taxonomy" id="302481"/>
    <lineage>
        <taxon>Bacteria</taxon>
        <taxon>Bacillati</taxon>
        <taxon>Bacillota</taxon>
        <taxon>Bacilli</taxon>
        <taxon>Bacillales</taxon>
        <taxon>Bacillaceae</taxon>
        <taxon>Halobacillus</taxon>
    </lineage>
</organism>
<gene>
    <name evidence="11" type="primary">fliL</name>
    <name evidence="11" type="ORF">JF544_04320</name>
</gene>
<comment type="similarity">
    <text evidence="3 10">Belongs to the FliL family.</text>
</comment>
<dbReference type="InterPro" id="IPR005503">
    <property type="entry name" value="FliL"/>
</dbReference>
<dbReference type="EMBL" id="JAEKJY010000001">
    <property type="protein sequence ID" value="MBN8234458.1"/>
    <property type="molecule type" value="Genomic_DNA"/>
</dbReference>
<keyword evidence="6" id="KW-0812">Transmembrane</keyword>
<accession>A0ABS3DTB4</accession>
<evidence type="ECO:0000256" key="1">
    <source>
        <dbReference type="ARBA" id="ARBA00002254"/>
    </source>
</evidence>
<evidence type="ECO:0000256" key="6">
    <source>
        <dbReference type="ARBA" id="ARBA00022692"/>
    </source>
</evidence>
<evidence type="ECO:0000313" key="12">
    <source>
        <dbReference type="Proteomes" id="UP000663970"/>
    </source>
</evidence>
<dbReference type="PANTHER" id="PTHR35091">
    <property type="entry name" value="FLAGELLAR PROTEIN FLIL"/>
    <property type="match status" value="1"/>
</dbReference>
<dbReference type="RefSeq" id="WP_206932591.1">
    <property type="nucleotide sequence ID" value="NZ_JAEKJY010000001.1"/>
</dbReference>
<comment type="function">
    <text evidence="1 10">Controls the rotational direction of flagella during chemotaxis.</text>
</comment>
<comment type="caution">
    <text evidence="11">The sequence shown here is derived from an EMBL/GenBank/DDBJ whole genome shotgun (WGS) entry which is preliminary data.</text>
</comment>
<dbReference type="PANTHER" id="PTHR35091:SF2">
    <property type="entry name" value="FLAGELLAR PROTEIN FLIL"/>
    <property type="match status" value="1"/>
</dbReference>
<evidence type="ECO:0000256" key="8">
    <source>
        <dbReference type="ARBA" id="ARBA00022989"/>
    </source>
</evidence>
<evidence type="ECO:0000256" key="5">
    <source>
        <dbReference type="ARBA" id="ARBA00022500"/>
    </source>
</evidence>
<protein>
    <recommendedName>
        <fullName evidence="10">Flagellar protein FliL</fullName>
    </recommendedName>
</protein>
<keyword evidence="12" id="KW-1185">Reference proteome</keyword>
<dbReference type="NCBIfam" id="NF005826">
    <property type="entry name" value="PRK07718.1"/>
    <property type="match status" value="1"/>
</dbReference>
<evidence type="ECO:0000256" key="2">
    <source>
        <dbReference type="ARBA" id="ARBA00004162"/>
    </source>
</evidence>
<reference evidence="11 12" key="1">
    <citation type="submission" date="2020-12" db="EMBL/GenBank/DDBJ databases">
        <title>Oil enriched cultivation method for isolating marine PHA-producing bacteria.</title>
        <authorList>
            <person name="Zheng W."/>
            <person name="Yu S."/>
            <person name="Huang Y."/>
        </authorList>
    </citation>
    <scope>NUCLEOTIDE SEQUENCE [LARGE SCALE GENOMIC DNA]</scope>
    <source>
        <strain evidence="11 12">SY-2-6</strain>
    </source>
</reference>
<evidence type="ECO:0000256" key="9">
    <source>
        <dbReference type="ARBA" id="ARBA00023136"/>
    </source>
</evidence>
<name>A0ABS3DTB4_9BACI</name>